<dbReference type="InterPro" id="IPR002505">
    <property type="entry name" value="PTA_PTB"/>
</dbReference>
<evidence type="ECO:0000256" key="6">
    <source>
        <dbReference type="ARBA" id="ARBA00023002"/>
    </source>
</evidence>
<dbReference type="EMBL" id="CAUDKV010000001">
    <property type="protein sequence ID" value="CAJ0848795.1"/>
    <property type="molecule type" value="Genomic_DNA"/>
</dbReference>
<evidence type="ECO:0000259" key="11">
    <source>
        <dbReference type="SMART" id="SM00919"/>
    </source>
</evidence>
<keyword evidence="16" id="KW-1185">Reference proteome</keyword>
<dbReference type="Gene3D" id="3.40.50.10750">
    <property type="entry name" value="Isocitrate/Isopropylmalate dehydrogenase-like"/>
    <property type="match status" value="1"/>
</dbReference>
<protein>
    <submittedName>
        <fullName evidence="13">NADP-dependent malic enzyme</fullName>
        <ecNumber evidence="13">1.1.1.40</ecNumber>
    </submittedName>
</protein>
<feature type="binding site" evidence="9">
    <location>
        <position position="157"/>
    </location>
    <ligand>
        <name>a divalent metal cation</name>
        <dbReference type="ChEBI" id="CHEBI:60240"/>
    </ligand>
</feature>
<evidence type="ECO:0000313" key="16">
    <source>
        <dbReference type="Proteomes" id="UP001190452"/>
    </source>
</evidence>
<dbReference type="Proteomes" id="UP001190452">
    <property type="component" value="Unassembled WGS sequence"/>
</dbReference>
<evidence type="ECO:0000313" key="13">
    <source>
        <dbReference type="EMBL" id="CAJ0685964.1"/>
    </source>
</evidence>
<name>A0AAD2AQW5_9RALS</name>
<keyword evidence="10" id="KW-0521">NADP</keyword>
<evidence type="ECO:0000313" key="14">
    <source>
        <dbReference type="EMBL" id="CAJ0848795.1"/>
    </source>
</evidence>
<dbReference type="SMART" id="SM00919">
    <property type="entry name" value="Malic_M"/>
    <property type="match status" value="1"/>
</dbReference>
<dbReference type="SUPFAM" id="SSF51735">
    <property type="entry name" value="NAD(P)-binding Rossmann-fold domains"/>
    <property type="match status" value="1"/>
</dbReference>
<dbReference type="Pfam" id="PF03949">
    <property type="entry name" value="Malic_M"/>
    <property type="match status" value="1"/>
</dbReference>
<dbReference type="CDD" id="cd05311">
    <property type="entry name" value="NAD_bind_2_malic_enz"/>
    <property type="match status" value="1"/>
</dbReference>
<dbReference type="InterPro" id="IPR042113">
    <property type="entry name" value="P_AcTrfase_dom1"/>
</dbReference>
<dbReference type="Proteomes" id="UP001190002">
    <property type="component" value="Unassembled WGS sequence"/>
</dbReference>
<comment type="similarity">
    <text evidence="4">In the C-terminal section; belongs to the phosphate acetyltransferase and butyryltransferase family.</text>
</comment>
<keyword evidence="5 9" id="KW-0479">Metal-binding</keyword>
<comment type="similarity">
    <text evidence="3">In the N-terminal section; belongs to the malic enzymes family.</text>
</comment>
<evidence type="ECO:0000256" key="5">
    <source>
        <dbReference type="ARBA" id="ARBA00022723"/>
    </source>
</evidence>
<dbReference type="InterPro" id="IPR012302">
    <property type="entry name" value="Malic_NAD-bd"/>
</dbReference>
<dbReference type="FunFam" id="3.40.50.720:FF:000095">
    <property type="entry name" value="NADP-dependent malic enzyme"/>
    <property type="match status" value="1"/>
</dbReference>
<dbReference type="EC" id="1.1.1.40" evidence="13"/>
<evidence type="ECO:0000256" key="8">
    <source>
        <dbReference type="PIRSR" id="PIRSR036684-1"/>
    </source>
</evidence>
<evidence type="ECO:0000256" key="4">
    <source>
        <dbReference type="ARBA" id="ARBA00008756"/>
    </source>
</evidence>
<dbReference type="InterPro" id="IPR032683">
    <property type="entry name" value="Malate_DH"/>
</dbReference>
<evidence type="ECO:0000256" key="7">
    <source>
        <dbReference type="ARBA" id="ARBA00023268"/>
    </source>
</evidence>
<dbReference type="InterPro" id="IPR051674">
    <property type="entry name" value="Malate_Decarboxylase"/>
</dbReference>
<dbReference type="NCBIfam" id="NF009501">
    <property type="entry name" value="PRK12861.1"/>
    <property type="match status" value="1"/>
</dbReference>
<dbReference type="GO" id="GO:0016746">
    <property type="term" value="F:acyltransferase activity"/>
    <property type="evidence" value="ECO:0007669"/>
    <property type="project" value="InterPro"/>
</dbReference>
<dbReference type="InterPro" id="IPR012301">
    <property type="entry name" value="Malic_N_dom"/>
</dbReference>
<dbReference type="PANTHER" id="PTHR43237">
    <property type="entry name" value="NADP-DEPENDENT MALIC ENZYME"/>
    <property type="match status" value="1"/>
</dbReference>
<dbReference type="Pfam" id="PF00390">
    <property type="entry name" value="malic"/>
    <property type="match status" value="1"/>
</dbReference>
<accession>A0AAD2AQW5</accession>
<feature type="binding site" evidence="9">
    <location>
        <position position="158"/>
    </location>
    <ligand>
        <name>a divalent metal cation</name>
        <dbReference type="ChEBI" id="CHEBI:60240"/>
    </ligand>
</feature>
<dbReference type="Gene3D" id="3.40.50.10950">
    <property type="match status" value="1"/>
</dbReference>
<dbReference type="PANTHER" id="PTHR43237:SF4">
    <property type="entry name" value="NADP-DEPENDENT MALIC ENZYME"/>
    <property type="match status" value="1"/>
</dbReference>
<keyword evidence="6 13" id="KW-0560">Oxidoreductase</keyword>
<dbReference type="SUPFAM" id="SSF53223">
    <property type="entry name" value="Aminoacid dehydrogenase-like, N-terminal domain"/>
    <property type="match status" value="1"/>
</dbReference>
<dbReference type="InterPro" id="IPR036291">
    <property type="entry name" value="NAD(P)-bd_dom_sf"/>
</dbReference>
<feature type="binding site" evidence="10">
    <location>
        <position position="183"/>
    </location>
    <ligand>
        <name>a divalent metal cation</name>
        <dbReference type="ChEBI" id="CHEBI:60240"/>
    </ligand>
</feature>
<evidence type="ECO:0000256" key="3">
    <source>
        <dbReference type="ARBA" id="ARBA00007686"/>
    </source>
</evidence>
<evidence type="ECO:0000313" key="15">
    <source>
        <dbReference type="Proteomes" id="UP001190002"/>
    </source>
</evidence>
<dbReference type="Pfam" id="PF01515">
    <property type="entry name" value="PTA_PTB"/>
    <property type="match status" value="1"/>
</dbReference>
<gene>
    <name evidence="13" type="primary">maeB_2</name>
    <name evidence="14" type="synonym">maeB_1</name>
    <name evidence="14" type="ORF">R77569_00102</name>
    <name evidence="13" type="ORF">R77591_02814</name>
</gene>
<dbReference type="Gene3D" id="3.40.50.10380">
    <property type="entry name" value="Malic enzyme, N-terminal domain"/>
    <property type="match status" value="1"/>
</dbReference>
<dbReference type="RefSeq" id="WP_063391914.1">
    <property type="nucleotide sequence ID" value="NZ_CATVWW010000014.1"/>
</dbReference>
<evidence type="ECO:0000256" key="10">
    <source>
        <dbReference type="PIRSR" id="PIRSR036684-3"/>
    </source>
</evidence>
<comment type="caution">
    <text evidence="13">The sequence shown here is derived from an EMBL/GenBank/DDBJ whole genome shotgun (WGS) entry which is preliminary data.</text>
</comment>
<evidence type="ECO:0000259" key="12">
    <source>
        <dbReference type="SMART" id="SM01274"/>
    </source>
</evidence>
<feature type="domain" description="Malic enzyme NAD-binding" evidence="11">
    <location>
        <begin position="184"/>
        <end position="421"/>
    </location>
</feature>
<dbReference type="GO" id="GO:0046872">
    <property type="term" value="F:metal ion binding"/>
    <property type="evidence" value="ECO:0007669"/>
    <property type="project" value="UniProtKB-KW"/>
</dbReference>
<dbReference type="InterPro" id="IPR046346">
    <property type="entry name" value="Aminoacid_DH-like_N_sf"/>
</dbReference>
<dbReference type="PIRSF" id="PIRSF036684">
    <property type="entry name" value="ME_PTA"/>
    <property type="match status" value="1"/>
</dbReference>
<proteinExistence type="inferred from homology"/>
<feature type="binding site" evidence="10">
    <location>
        <position position="308"/>
    </location>
    <ligand>
        <name>a divalent metal cation</name>
        <dbReference type="ChEBI" id="CHEBI:60240"/>
    </ligand>
</feature>
<comment type="cofactor">
    <cofactor evidence="2">
        <name>Mg(2+)</name>
        <dbReference type="ChEBI" id="CHEBI:18420"/>
    </cofactor>
</comment>
<dbReference type="GO" id="GO:0006108">
    <property type="term" value="P:malate metabolic process"/>
    <property type="evidence" value="ECO:0007669"/>
    <property type="project" value="InterPro"/>
</dbReference>
<sequence length="781" mass="85125">MTTVDTQPQQPARTDEELKAQQRAALRKAALEYHEFPTPGKISVTPTKPLSNQRDLALAYSPGVAAACEEIVEDVANSFRYTARGNLVGVVTNGTAVLGLGDIGPEASKPVMEGKAGLFKKFAGIDVFDIEINEKDPQKLVDIIASLEPTFGGINLEDIKAPECFFVERELRKRMKIPVFHDDQHGTAIVVGAGITNALKVVGKDIKKVKLVASGAGAAALACLDLLVDLGLPRENIWVTDLAGVVYEGRTELMDPDKAHFAQKTDKRTLAEVIDDADIFLGLSAAGVLKPDMVKRMADKPIIFALANPNPEILPELAKEVRPDVIMGTGRTDYPNQVNNVLCFPFIFRGALDVGATTITREMEIAAVHAVAELARQEQSDIVASAYGIQDLSFGPEYLIPKPFDPRLIVKIAPAVAQAAMLSGVAQRPIEDMDAYRQHLQQFVYHSGTLMKPIFSAARKVPMEHKRIVFAEGEEERVLRAVQIVVDEKLASPILVGRPSVIAHRIERFGLRLREGVDFTVVNPEHDQRFREYWETYYKLMARKGVTPQYAKLELRRRSTLIGAVMIHKGEADGMICGTVSNTAAHLRYIDQVLGGTNSVYAAMNGLVLPGRQIFLADTHVNIDPTAEQLAEITIMAAEELCRFGIKPKVALVSHSNFGSSEAPSAVKMRETLAILRERAPQLEVDGEMHGDAALDEKLRNSLVPDSTLEGEANLLVMPNIDAANIAYNLLKTAAGNNIAIGPILLGAKKPVHILTPSATVRRILNMTALTVVDAAAQVQR</sequence>
<feature type="active site" description="Proton acceptor" evidence="8">
    <location>
        <position position="115"/>
    </location>
</feature>
<feature type="domain" description="Malic enzyme N-terminal" evidence="12">
    <location>
        <begin position="39"/>
        <end position="172"/>
    </location>
</feature>
<dbReference type="GO" id="GO:0004473">
    <property type="term" value="F:malate dehydrogenase (decarboxylating) (NADP+) activity"/>
    <property type="evidence" value="ECO:0007669"/>
    <property type="project" value="UniProtKB-EC"/>
</dbReference>
<dbReference type="AlphaFoldDB" id="A0AAD2AQW5"/>
<evidence type="ECO:0000256" key="1">
    <source>
        <dbReference type="ARBA" id="ARBA00001936"/>
    </source>
</evidence>
<dbReference type="InterPro" id="IPR037062">
    <property type="entry name" value="Malic_N_dom_sf"/>
</dbReference>
<dbReference type="InterPro" id="IPR045213">
    <property type="entry name" value="Malic_NAD-bd_bact_type"/>
</dbReference>
<dbReference type="Pfam" id="PF12434">
    <property type="entry name" value="Malate_DH"/>
    <property type="match status" value="1"/>
</dbReference>
<comment type="cofactor">
    <cofactor evidence="1">
        <name>Mn(2+)</name>
        <dbReference type="ChEBI" id="CHEBI:29035"/>
    </cofactor>
</comment>
<dbReference type="EMBL" id="CATVXE010000011">
    <property type="protein sequence ID" value="CAJ0685964.1"/>
    <property type="molecule type" value="Genomic_DNA"/>
</dbReference>
<dbReference type="SUPFAM" id="SSF53659">
    <property type="entry name" value="Isocitrate/Isopropylmalate dehydrogenase-like"/>
    <property type="match status" value="1"/>
</dbReference>
<feature type="binding site" evidence="10">
    <location>
        <begin position="97"/>
        <end position="104"/>
    </location>
    <ligand>
        <name>NADP(+)</name>
        <dbReference type="ChEBI" id="CHEBI:58349"/>
    </ligand>
</feature>
<evidence type="ECO:0000256" key="2">
    <source>
        <dbReference type="ARBA" id="ARBA00001946"/>
    </source>
</evidence>
<dbReference type="InterPro" id="IPR042112">
    <property type="entry name" value="P_AcTrfase_dom2"/>
</dbReference>
<dbReference type="FunFam" id="3.40.50.10380:FF:000003">
    <property type="entry name" value="NADP-dependent malic enzyme"/>
    <property type="match status" value="1"/>
</dbReference>
<dbReference type="Gene3D" id="3.40.50.720">
    <property type="entry name" value="NAD(P)-binding Rossmann-like Domain"/>
    <property type="match status" value="1"/>
</dbReference>
<dbReference type="InterPro" id="IPR012188">
    <property type="entry name" value="ME_PTA"/>
</dbReference>
<keyword evidence="7" id="KW-0511">Multifunctional enzyme</keyword>
<dbReference type="SMART" id="SM01274">
    <property type="entry name" value="malic"/>
    <property type="match status" value="1"/>
</dbReference>
<organism evidence="13 15">
    <name type="scientific">Ralstonia mannitolilytica</name>
    <dbReference type="NCBI Taxonomy" id="105219"/>
    <lineage>
        <taxon>Bacteria</taxon>
        <taxon>Pseudomonadati</taxon>
        <taxon>Pseudomonadota</taxon>
        <taxon>Betaproteobacteria</taxon>
        <taxon>Burkholderiales</taxon>
        <taxon>Burkholderiaceae</taxon>
        <taxon>Ralstonia</taxon>
    </lineage>
</organism>
<reference evidence="13 16" key="1">
    <citation type="submission" date="2023-07" db="EMBL/GenBank/DDBJ databases">
        <authorList>
            <person name="Peeters C."/>
        </authorList>
    </citation>
    <scope>NUCLEOTIDE SEQUENCE</scope>
    <source>
        <strain evidence="14 16">R-77569</strain>
        <strain evidence="13">R-77591</strain>
    </source>
</reference>
<evidence type="ECO:0000256" key="9">
    <source>
        <dbReference type="PIRSR" id="PIRSR036684-2"/>
    </source>
</evidence>
<dbReference type="GO" id="GO:0051287">
    <property type="term" value="F:NAD binding"/>
    <property type="evidence" value="ECO:0007669"/>
    <property type="project" value="InterPro"/>
</dbReference>